<protein>
    <submittedName>
        <fullName evidence="1">Uncharacterized protein</fullName>
    </submittedName>
</protein>
<accession>A0A183KJH6</accession>
<reference evidence="1" key="1">
    <citation type="submission" date="2016-06" db="UniProtKB">
        <authorList>
            <consortium name="WormBaseParasite"/>
        </authorList>
    </citation>
    <scope>IDENTIFICATION</scope>
</reference>
<proteinExistence type="predicted"/>
<sequence length="58" mass="7037">MDMKALDAFMMKWMTTKKMMTKNLKKTRMTMTMMKKKSKKFLSLKRYHEDNGVLLLKN</sequence>
<organism evidence="1">
    <name type="scientific">Schistosoma curassoni</name>
    <dbReference type="NCBI Taxonomy" id="6186"/>
    <lineage>
        <taxon>Eukaryota</taxon>
        <taxon>Metazoa</taxon>
        <taxon>Spiralia</taxon>
        <taxon>Lophotrochozoa</taxon>
        <taxon>Platyhelminthes</taxon>
        <taxon>Trematoda</taxon>
        <taxon>Digenea</taxon>
        <taxon>Strigeidida</taxon>
        <taxon>Schistosomatoidea</taxon>
        <taxon>Schistosomatidae</taxon>
        <taxon>Schistosoma</taxon>
    </lineage>
</organism>
<name>A0A183KJH6_9TREM</name>
<evidence type="ECO:0000313" key="1">
    <source>
        <dbReference type="WBParaSite" id="SCUD_0001518501-mRNA-1"/>
    </source>
</evidence>
<dbReference type="AlphaFoldDB" id="A0A183KJH6"/>
<dbReference type="WBParaSite" id="SCUD_0001518501-mRNA-1">
    <property type="protein sequence ID" value="SCUD_0001518501-mRNA-1"/>
    <property type="gene ID" value="SCUD_0001518501"/>
</dbReference>